<dbReference type="EMBL" id="CP001698">
    <property type="protein sequence ID" value="ADN02342.1"/>
    <property type="molecule type" value="Genomic_DNA"/>
</dbReference>
<dbReference type="AlphaFoldDB" id="E0RT46"/>
<feature type="transmembrane region" description="Helical" evidence="2">
    <location>
        <begin position="349"/>
        <end position="369"/>
    </location>
</feature>
<feature type="transmembrane region" description="Helical" evidence="2">
    <location>
        <begin position="105"/>
        <end position="127"/>
    </location>
</feature>
<dbReference type="SUPFAM" id="SSF48371">
    <property type="entry name" value="ARM repeat"/>
    <property type="match status" value="1"/>
</dbReference>
<dbReference type="eggNOG" id="COG1413">
    <property type="taxonomic scope" value="Bacteria"/>
</dbReference>
<dbReference type="Gene3D" id="1.25.10.10">
    <property type="entry name" value="Leucine-rich Repeat Variant"/>
    <property type="match status" value="1"/>
</dbReference>
<dbReference type="eggNOG" id="COG2814">
    <property type="taxonomic scope" value="Bacteria"/>
</dbReference>
<feature type="transmembrane region" description="Helical" evidence="2">
    <location>
        <begin position="21"/>
        <end position="45"/>
    </location>
</feature>
<feature type="transmembrane region" description="Helical" evidence="2">
    <location>
        <begin position="178"/>
        <end position="197"/>
    </location>
</feature>
<proteinExistence type="predicted"/>
<name>E0RT46_WINT6</name>
<evidence type="ECO:0000313" key="3">
    <source>
        <dbReference type="EMBL" id="ADN02342.1"/>
    </source>
</evidence>
<dbReference type="Gene3D" id="1.20.1250.20">
    <property type="entry name" value="MFS general substrate transporter like domains"/>
    <property type="match status" value="1"/>
</dbReference>
<dbReference type="InterPro" id="IPR052528">
    <property type="entry name" value="Sugar_transport-like"/>
</dbReference>
<dbReference type="KEGG" id="sta:STHERM_c14020"/>
<feature type="transmembrane region" description="Helical" evidence="2">
    <location>
        <begin position="262"/>
        <end position="283"/>
    </location>
</feature>
<feature type="transmembrane region" description="Helical" evidence="2">
    <location>
        <begin position="389"/>
        <end position="408"/>
    </location>
</feature>
<dbReference type="HOGENOM" id="CLU_374239_0_0_12"/>
<organism evidence="3 4">
    <name type="scientific">Winmispira thermophila (strain ATCC 49972 / DSM 6192 / RI 19.B1)</name>
    <name type="common">Spirochaeta thermophila</name>
    <dbReference type="NCBI Taxonomy" id="665571"/>
    <lineage>
        <taxon>Bacteria</taxon>
        <taxon>Pseudomonadati</taxon>
        <taxon>Spirochaetota</taxon>
        <taxon>Spirochaetia</taxon>
        <taxon>Winmispirales</taxon>
        <taxon>Winmispiraceae</taxon>
        <taxon>Winmispira</taxon>
    </lineage>
</organism>
<feature type="transmembrane region" description="Helical" evidence="2">
    <location>
        <begin position="80"/>
        <end position="99"/>
    </location>
</feature>
<feature type="transmembrane region" description="Helical" evidence="2">
    <location>
        <begin position="290"/>
        <end position="309"/>
    </location>
</feature>
<reference evidence="3 4" key="2">
    <citation type="journal article" date="2010" name="J. Bacteriol.">
        <title>Genome sequence of the polysaccharide-degrading, thermophilic anaerobe Spirochaeta thermophila DSM 6192.</title>
        <authorList>
            <person name="Angelov A."/>
            <person name="Liebl S."/>
            <person name="Ballschmiter M."/>
            <person name="Bomeke M."/>
            <person name="Lehmann R."/>
            <person name="Liesegang H."/>
            <person name="Daniel R."/>
            <person name="Liebl W."/>
        </authorList>
    </citation>
    <scope>NUCLEOTIDE SEQUENCE [LARGE SCALE GENOMIC DNA]</scope>
    <source>
        <strain evidence="4">ATCC 49972 / DSM 6192 / RI 19.B1</strain>
    </source>
</reference>
<feature type="transmembrane region" description="Helical" evidence="2">
    <location>
        <begin position="315"/>
        <end position="337"/>
    </location>
</feature>
<dbReference type="InterPro" id="IPR011989">
    <property type="entry name" value="ARM-like"/>
</dbReference>
<dbReference type="Proteomes" id="UP000001296">
    <property type="component" value="Chromosome"/>
</dbReference>
<dbReference type="PaxDb" id="665571-STHERM_c14020"/>
<sequence length="746" mass="82373">MRTQYLTPQERRKGRWAYLQGSLFNGLGFSFLGSTVISLLAISYGATNLELGYLSSVINVAGLALLFVPRLLEGLPMGKVWAVAWWIRGATGLGYWFLLLTSGRGAVLLILVLYTLFCVARIVGIAMQETVQKRVAPSHELGEFISSLNIRFQITGALSQVISFVAVTYLPFPHPYELLFLLSLGVVMNSLAAYYYWQVPSRDRIQRPPGTSGLWEAARYAFSREVRRRTSIRWVASIVFTLQGMIVPFLRKVLLFSQGTVFLYSLASFVVSALAGMLMIPFVDRMGARPLLILGTSGAAVCVLLFVFMPLSAPVWAFFLVGMAFQFFVGVVGLFVSKISIQMIPDGNTAGFSSFMTASTALTALGSGFLAGVLSDLSGTVPGTDGFDLVFLAMGAGLFTLVFLAAGLEEGGGMSVRDVLSILFSTRNLRVFLASHALVEEKDPQQKQVLLFRITQDPGPLADRTLRDLLLSPFSPEKKQILLALFEHPRPSLLPYILKEAADPDSYVREEALFALGAYPGEETRKLLEEVCRNDHLRPASVAAKSLARIGEKGLLPLVEYRLREQREFMDPVSLLNYVIAWILMGPREFDLFFQIPSGRSQGFLQTYHSLLADLLDGEPPLSLVYQRENRRKGAGLSLLLDEARHLDVFLKARKDLRTLWEEGRFADLGAWTSQVLAGVPTSRLTPVLGRLADLVKEAPVPEGRAEALALLYWCYTILSRVAFQEDEASSGVESPRTSEEASASR</sequence>
<protein>
    <recommendedName>
        <fullName evidence="5">Major facilitator superfamily MFS_1</fullName>
    </recommendedName>
</protein>
<dbReference type="RefSeq" id="WP_013314182.1">
    <property type="nucleotide sequence ID" value="NC_014484.1"/>
</dbReference>
<feature type="transmembrane region" description="Helical" evidence="2">
    <location>
        <begin position="232"/>
        <end position="250"/>
    </location>
</feature>
<dbReference type="InterPro" id="IPR016024">
    <property type="entry name" value="ARM-type_fold"/>
</dbReference>
<evidence type="ECO:0008006" key="5">
    <source>
        <dbReference type="Google" id="ProtNLM"/>
    </source>
</evidence>
<feature type="transmembrane region" description="Helical" evidence="2">
    <location>
        <begin position="51"/>
        <end position="68"/>
    </location>
</feature>
<evidence type="ECO:0000256" key="2">
    <source>
        <dbReference type="SAM" id="Phobius"/>
    </source>
</evidence>
<accession>E0RT46</accession>
<feature type="region of interest" description="Disordered" evidence="1">
    <location>
        <begin position="727"/>
        <end position="746"/>
    </location>
</feature>
<keyword evidence="2" id="KW-0472">Membrane</keyword>
<keyword evidence="2" id="KW-0812">Transmembrane</keyword>
<reference key="1">
    <citation type="submission" date="2009-08" db="EMBL/GenBank/DDBJ databases">
        <title>The genome sequence of Spirochaeta thermophila DSM6192.</title>
        <authorList>
            <person name="Angelov A."/>
            <person name="Mientus M."/>
            <person name="Wittenberg S."/>
            <person name="Lehmann R."/>
            <person name="Liesegang H."/>
            <person name="Daniel R."/>
            <person name="Liebl W."/>
        </authorList>
    </citation>
    <scope>NUCLEOTIDE SEQUENCE</scope>
    <source>
        <strain>DSM 6192</strain>
    </source>
</reference>
<feature type="transmembrane region" description="Helical" evidence="2">
    <location>
        <begin position="148"/>
        <end position="172"/>
    </location>
</feature>
<keyword evidence="2" id="KW-1133">Transmembrane helix</keyword>
<dbReference type="PANTHER" id="PTHR23526">
    <property type="entry name" value="INTEGRAL MEMBRANE TRANSPORT PROTEIN-RELATED"/>
    <property type="match status" value="1"/>
</dbReference>
<evidence type="ECO:0000313" key="4">
    <source>
        <dbReference type="Proteomes" id="UP000001296"/>
    </source>
</evidence>
<dbReference type="SUPFAM" id="SSF103473">
    <property type="entry name" value="MFS general substrate transporter"/>
    <property type="match status" value="1"/>
</dbReference>
<gene>
    <name evidence="3" type="ordered locus">STHERM_c14020</name>
</gene>
<evidence type="ECO:0000256" key="1">
    <source>
        <dbReference type="SAM" id="MobiDB-lite"/>
    </source>
</evidence>
<dbReference type="InterPro" id="IPR036259">
    <property type="entry name" value="MFS_trans_sf"/>
</dbReference>
<dbReference type="PANTHER" id="PTHR23526:SF4">
    <property type="entry name" value="INTEGRAL MEMBRANE TRANSPORT PROTEIN"/>
    <property type="match status" value="1"/>
</dbReference>